<accession>A0A1F6N0D1</accession>
<dbReference type="EMBL" id="MFQH01000024">
    <property type="protein sequence ID" value="OGH77397.1"/>
    <property type="molecule type" value="Genomic_DNA"/>
</dbReference>
<gene>
    <name evidence="1" type="ORF">A2983_01690</name>
</gene>
<dbReference type="AlphaFoldDB" id="A0A1F6N0D1"/>
<evidence type="ECO:0000313" key="2">
    <source>
        <dbReference type="Proteomes" id="UP000177040"/>
    </source>
</evidence>
<protein>
    <submittedName>
        <fullName evidence="1">Uncharacterized protein</fullName>
    </submittedName>
</protein>
<dbReference type="Proteomes" id="UP000177040">
    <property type="component" value="Unassembled WGS sequence"/>
</dbReference>
<name>A0A1F6N0D1_9BACT</name>
<sequence length="109" mass="12625">MSQRNRGVELNFWGDMSFSVGAECTDMNPFLQALVLAQHGMTLEDIKPPKKSPEERIETVFIEGLTDDELRIIKQLFDEGRHNNLTGRMILSAYRAGRRDEKEDNRRRS</sequence>
<organism evidence="1 2">
    <name type="scientific">Candidatus Magasanikbacteria bacterium RIFCSPLOWO2_01_FULL_40_15</name>
    <dbReference type="NCBI Taxonomy" id="1798686"/>
    <lineage>
        <taxon>Bacteria</taxon>
        <taxon>Candidatus Magasanikiibacteriota</taxon>
    </lineage>
</organism>
<evidence type="ECO:0000313" key="1">
    <source>
        <dbReference type="EMBL" id="OGH77397.1"/>
    </source>
</evidence>
<comment type="caution">
    <text evidence="1">The sequence shown here is derived from an EMBL/GenBank/DDBJ whole genome shotgun (WGS) entry which is preliminary data.</text>
</comment>
<reference evidence="1 2" key="1">
    <citation type="journal article" date="2016" name="Nat. Commun.">
        <title>Thousands of microbial genomes shed light on interconnected biogeochemical processes in an aquifer system.</title>
        <authorList>
            <person name="Anantharaman K."/>
            <person name="Brown C.T."/>
            <person name="Hug L.A."/>
            <person name="Sharon I."/>
            <person name="Castelle C.J."/>
            <person name="Probst A.J."/>
            <person name="Thomas B.C."/>
            <person name="Singh A."/>
            <person name="Wilkins M.J."/>
            <person name="Karaoz U."/>
            <person name="Brodie E.L."/>
            <person name="Williams K.H."/>
            <person name="Hubbard S.S."/>
            <person name="Banfield J.F."/>
        </authorList>
    </citation>
    <scope>NUCLEOTIDE SEQUENCE [LARGE SCALE GENOMIC DNA]</scope>
</reference>
<proteinExistence type="predicted"/>